<organism evidence="3 4">
    <name type="scientific">Apiospora aurea</name>
    <dbReference type="NCBI Taxonomy" id="335848"/>
    <lineage>
        <taxon>Eukaryota</taxon>
        <taxon>Fungi</taxon>
        <taxon>Dikarya</taxon>
        <taxon>Ascomycota</taxon>
        <taxon>Pezizomycotina</taxon>
        <taxon>Sordariomycetes</taxon>
        <taxon>Xylariomycetidae</taxon>
        <taxon>Amphisphaeriales</taxon>
        <taxon>Apiosporaceae</taxon>
        <taxon>Apiospora</taxon>
    </lineage>
</organism>
<dbReference type="InterPro" id="IPR007123">
    <property type="entry name" value="Gelsolin-like_dom"/>
</dbReference>
<accession>A0ABR1PTB0</accession>
<feature type="domain" description="Gelsolin-like" evidence="2">
    <location>
        <begin position="64"/>
        <end position="170"/>
    </location>
</feature>
<evidence type="ECO:0000313" key="4">
    <source>
        <dbReference type="Proteomes" id="UP001391051"/>
    </source>
</evidence>
<keyword evidence="4" id="KW-1185">Reference proteome</keyword>
<dbReference type="CDD" id="cd11290">
    <property type="entry name" value="gelsolin_S1_like"/>
    <property type="match status" value="1"/>
</dbReference>
<dbReference type="PANTHER" id="PTHR11977">
    <property type="entry name" value="VILLIN"/>
    <property type="match status" value="1"/>
</dbReference>
<dbReference type="PANTHER" id="PTHR11977:SF130">
    <property type="entry name" value="SEVERIN"/>
    <property type="match status" value="1"/>
</dbReference>
<dbReference type="InterPro" id="IPR029006">
    <property type="entry name" value="ADF-H/Gelsolin-like_dom_sf"/>
</dbReference>
<dbReference type="SUPFAM" id="SSF55753">
    <property type="entry name" value="Actin depolymerizing proteins"/>
    <property type="match status" value="3"/>
</dbReference>
<feature type="region of interest" description="Disordered" evidence="1">
    <location>
        <begin position="318"/>
        <end position="337"/>
    </location>
</feature>
<proteinExistence type="predicted"/>
<feature type="domain" description="Gelsolin-like" evidence="2">
    <location>
        <begin position="360"/>
        <end position="395"/>
    </location>
</feature>
<evidence type="ECO:0000313" key="3">
    <source>
        <dbReference type="EMBL" id="KAK7937686.1"/>
    </source>
</evidence>
<dbReference type="EMBL" id="JAQQWE010000010">
    <property type="protein sequence ID" value="KAK7937686.1"/>
    <property type="molecule type" value="Genomic_DNA"/>
</dbReference>
<sequence length="464" mass="51420">MAPHEGLVHPKEYDWRDSNVELVGSDLDHKVKYASAATEPAWNEGKVGVEAGLRVWRIEDFQVVAWPRWKYGQFHEGDSYIVLHSYKVGETTKGKGNGDGDGEGEGEGEEGEGEKKQVKLGHDVFFWLGSHTSQDEAGTAAYKTVELDEFLHGTATQHRELQAEPSEEFLALFPRVTILSGGVASGFNHVDPDAEAPEAPPTLLRVFKHPYATRADSVMVYEVPPSWRSLDEDDVFVLEAQGKIWVWQGARCSPMEKAKAAQVVHDMTTAKHMDVEVVAQTESRHRAIVSMLGGDAEDGGPNDDPNITFHAPRPIFSARQKQKQEGQQGQQPRNMRPRRLYRLSDASGQLQLSLEKDQGPMRKSDLDSNDVFLLDDGAHVWVWQGQGASKAEKAMWIRVAQKYLHAFLRRSGGGSGGSEQEGQEGQQQQREESEEDQQACATSVAKVVEGYESPAFMRALEAGA</sequence>
<feature type="region of interest" description="Disordered" evidence="1">
    <location>
        <begin position="91"/>
        <end position="115"/>
    </location>
</feature>
<gene>
    <name evidence="3" type="ORF">PG986_014554</name>
</gene>
<protein>
    <recommendedName>
        <fullName evidence="2">Gelsolin-like domain-containing protein</fullName>
    </recommendedName>
</protein>
<feature type="region of interest" description="Disordered" evidence="1">
    <location>
        <begin position="410"/>
        <end position="441"/>
    </location>
</feature>
<dbReference type="SMART" id="SM00262">
    <property type="entry name" value="GEL"/>
    <property type="match status" value="3"/>
</dbReference>
<name>A0ABR1PTB0_9PEZI</name>
<dbReference type="GeneID" id="92083838"/>
<dbReference type="InterPro" id="IPR007122">
    <property type="entry name" value="Villin/Gelsolin"/>
</dbReference>
<dbReference type="Pfam" id="PF00626">
    <property type="entry name" value="Gelsolin"/>
    <property type="match status" value="3"/>
</dbReference>
<dbReference type="RefSeq" id="XP_066693014.1">
    <property type="nucleotide sequence ID" value="XM_066850776.1"/>
</dbReference>
<dbReference type="Gene3D" id="3.40.20.10">
    <property type="entry name" value="Severin"/>
    <property type="match status" value="3"/>
</dbReference>
<comment type="caution">
    <text evidence="3">The sequence shown here is derived from an EMBL/GenBank/DDBJ whole genome shotgun (WGS) entry which is preliminary data.</text>
</comment>
<evidence type="ECO:0000256" key="1">
    <source>
        <dbReference type="SAM" id="MobiDB-lite"/>
    </source>
</evidence>
<reference evidence="3 4" key="1">
    <citation type="submission" date="2023-01" db="EMBL/GenBank/DDBJ databases">
        <title>Analysis of 21 Apiospora genomes using comparative genomics revels a genus with tremendous synthesis potential of carbohydrate active enzymes and secondary metabolites.</title>
        <authorList>
            <person name="Sorensen T."/>
        </authorList>
    </citation>
    <scope>NUCLEOTIDE SEQUENCE [LARGE SCALE GENOMIC DNA]</scope>
    <source>
        <strain evidence="3 4">CBS 24483</strain>
    </source>
</reference>
<feature type="domain" description="Gelsolin-like" evidence="2">
    <location>
        <begin position="217"/>
        <end position="268"/>
    </location>
</feature>
<dbReference type="Proteomes" id="UP001391051">
    <property type="component" value="Unassembled WGS sequence"/>
</dbReference>
<feature type="compositionally biased region" description="Acidic residues" evidence="1">
    <location>
        <begin position="100"/>
        <end position="112"/>
    </location>
</feature>
<evidence type="ECO:0000259" key="2">
    <source>
        <dbReference type="Pfam" id="PF00626"/>
    </source>
</evidence>